<dbReference type="InterPro" id="IPR003339">
    <property type="entry name" value="ABC/ECF_trnsptr_transmembrane"/>
</dbReference>
<dbReference type="Pfam" id="PF02361">
    <property type="entry name" value="CbiQ"/>
    <property type="match status" value="1"/>
</dbReference>
<dbReference type="PANTHER" id="PTHR34857:SF2">
    <property type="entry name" value="SLL0384 PROTEIN"/>
    <property type="match status" value="1"/>
</dbReference>
<proteinExistence type="predicted"/>
<dbReference type="CDD" id="cd16914">
    <property type="entry name" value="EcfT"/>
    <property type="match status" value="1"/>
</dbReference>
<dbReference type="InterPro" id="IPR051611">
    <property type="entry name" value="ECF_transporter_component"/>
</dbReference>
<reference evidence="7 8" key="2">
    <citation type="journal article" date="2016" name="Int. J. Syst. Evol. Microbiol.">
        <title>Paenibacillus bovis sp. nov., isolated from raw yak (Bos grunniens) milk.</title>
        <authorList>
            <person name="Gao C."/>
            <person name="Han J."/>
            <person name="Liu Z."/>
            <person name="Xu X."/>
            <person name="Hang F."/>
            <person name="Wu Z."/>
        </authorList>
    </citation>
    <scope>NUCLEOTIDE SEQUENCE [LARGE SCALE GENOMIC DNA]</scope>
    <source>
        <strain evidence="7 8">BD3526</strain>
    </source>
</reference>
<dbReference type="RefSeq" id="WP_060531297.1">
    <property type="nucleotide sequence ID" value="NZ_CP013023.1"/>
</dbReference>
<evidence type="ECO:0000256" key="2">
    <source>
        <dbReference type="ARBA" id="ARBA00022475"/>
    </source>
</evidence>
<keyword evidence="8" id="KW-1185">Reference proteome</keyword>
<keyword evidence="2" id="KW-1003">Cell membrane</keyword>
<dbReference type="EMBL" id="CP013023">
    <property type="protein sequence ID" value="ANF94883.1"/>
    <property type="molecule type" value="Genomic_DNA"/>
</dbReference>
<evidence type="ECO:0000256" key="5">
    <source>
        <dbReference type="ARBA" id="ARBA00023136"/>
    </source>
</evidence>
<accession>A0A172ZBK9</accession>
<keyword evidence="5 6" id="KW-0472">Membrane</keyword>
<dbReference type="GO" id="GO:0005886">
    <property type="term" value="C:plasma membrane"/>
    <property type="evidence" value="ECO:0007669"/>
    <property type="project" value="UniProtKB-ARBA"/>
</dbReference>
<evidence type="ECO:0000313" key="7">
    <source>
        <dbReference type="EMBL" id="ANF94883.1"/>
    </source>
</evidence>
<evidence type="ECO:0000256" key="6">
    <source>
        <dbReference type="SAM" id="Phobius"/>
    </source>
</evidence>
<comment type="subcellular location">
    <subcellularLocation>
        <location evidence="1">Membrane</location>
        <topology evidence="1">Multi-pass membrane protein</topology>
    </subcellularLocation>
</comment>
<dbReference type="STRING" id="1616788.AR543_01775"/>
<sequence>MTSNGSWLASVNPACKLIAHLCVMFMLMAVSDPVITLCLWLLAVVTGIVLGGWRIGYLLKRLLPYTLFFVLIFWMLAAFGKGEHVIWQWAWFRVTEESLNNGLTIGLRMLGFVTYGLLFTSTTDLTALMMSLIHQLHLSPKWAYGMLAGFRFIPLFQSELQQMKSAHKIRGYKQKNSWKAFTRYALPLFTQGIRKSERIAVAMEARGFTGTRDRTYYLAPVMEGKDWVYAAGLLVVAGGIIWLLKFM</sequence>
<evidence type="ECO:0000256" key="3">
    <source>
        <dbReference type="ARBA" id="ARBA00022692"/>
    </source>
</evidence>
<evidence type="ECO:0000256" key="4">
    <source>
        <dbReference type="ARBA" id="ARBA00022989"/>
    </source>
</evidence>
<gene>
    <name evidence="7" type="ORF">AR543_01775</name>
</gene>
<evidence type="ECO:0000313" key="8">
    <source>
        <dbReference type="Proteomes" id="UP000078148"/>
    </source>
</evidence>
<keyword evidence="4 6" id="KW-1133">Transmembrane helix</keyword>
<feature type="transmembrane region" description="Helical" evidence="6">
    <location>
        <begin position="101"/>
        <end position="122"/>
    </location>
</feature>
<feature type="transmembrane region" description="Helical" evidence="6">
    <location>
        <begin position="62"/>
        <end position="80"/>
    </location>
</feature>
<reference evidence="8" key="1">
    <citation type="submission" date="2015-10" db="EMBL/GenBank/DDBJ databases">
        <title>Genome of Paenibacillus bovis sp. nov.</title>
        <authorList>
            <person name="Wu Z."/>
            <person name="Gao C."/>
            <person name="Liu Z."/>
            <person name="Zheng H."/>
        </authorList>
    </citation>
    <scope>NUCLEOTIDE SEQUENCE [LARGE SCALE GENOMIC DNA]</scope>
    <source>
        <strain evidence="8">BD3526</strain>
    </source>
</reference>
<name>A0A172ZBK9_9BACL</name>
<feature type="transmembrane region" description="Helical" evidence="6">
    <location>
        <begin position="34"/>
        <end position="56"/>
    </location>
</feature>
<dbReference type="Proteomes" id="UP000078148">
    <property type="component" value="Chromosome"/>
</dbReference>
<protein>
    <submittedName>
        <fullName evidence="7">Cobalt transporter</fullName>
    </submittedName>
</protein>
<dbReference type="AlphaFoldDB" id="A0A172ZBK9"/>
<keyword evidence="3 6" id="KW-0812">Transmembrane</keyword>
<feature type="transmembrane region" description="Helical" evidence="6">
    <location>
        <begin position="6"/>
        <end position="27"/>
    </location>
</feature>
<dbReference type="KEGG" id="pbv:AR543_01775"/>
<organism evidence="7 8">
    <name type="scientific">Paenibacillus bovis</name>
    <dbReference type="NCBI Taxonomy" id="1616788"/>
    <lineage>
        <taxon>Bacteria</taxon>
        <taxon>Bacillati</taxon>
        <taxon>Bacillota</taxon>
        <taxon>Bacilli</taxon>
        <taxon>Bacillales</taxon>
        <taxon>Paenibacillaceae</taxon>
        <taxon>Paenibacillus</taxon>
    </lineage>
</organism>
<feature type="transmembrane region" description="Helical" evidence="6">
    <location>
        <begin position="227"/>
        <end position="244"/>
    </location>
</feature>
<dbReference type="OrthoDB" id="92887at2"/>
<dbReference type="PANTHER" id="PTHR34857">
    <property type="entry name" value="SLL0384 PROTEIN"/>
    <property type="match status" value="1"/>
</dbReference>
<evidence type="ECO:0000256" key="1">
    <source>
        <dbReference type="ARBA" id="ARBA00004141"/>
    </source>
</evidence>